<comment type="caution">
    <text evidence="5">The sequence shown here is derived from an EMBL/GenBank/DDBJ whole genome shotgun (WGS) entry which is preliminary data.</text>
</comment>
<dbReference type="InterPro" id="IPR036157">
    <property type="entry name" value="dUTPase-like_sf"/>
</dbReference>
<dbReference type="Pfam" id="PF00692">
    <property type="entry name" value="dUTPase"/>
    <property type="match status" value="1"/>
</dbReference>
<evidence type="ECO:0000256" key="3">
    <source>
        <dbReference type="ARBA" id="ARBA00022801"/>
    </source>
</evidence>
<dbReference type="CDD" id="cd07557">
    <property type="entry name" value="trimeric_dUTPase"/>
    <property type="match status" value="1"/>
</dbReference>
<evidence type="ECO:0000256" key="2">
    <source>
        <dbReference type="ARBA" id="ARBA00022750"/>
    </source>
</evidence>
<gene>
    <name evidence="5" type="ORF">DV515_00010855</name>
</gene>
<dbReference type="GO" id="GO:0003964">
    <property type="term" value="F:RNA-directed DNA polymerase activity"/>
    <property type="evidence" value="ECO:0007669"/>
    <property type="project" value="InterPro"/>
</dbReference>
<dbReference type="PANTHER" id="PTHR19422">
    <property type="entry name" value="GAG RETROVIRAL POLYPROTEIN"/>
    <property type="match status" value="1"/>
</dbReference>
<dbReference type="Proteomes" id="UP000276834">
    <property type="component" value="Unassembled WGS sequence"/>
</dbReference>
<dbReference type="InterPro" id="IPR001995">
    <property type="entry name" value="Peptidase_A2_cat"/>
</dbReference>
<dbReference type="GO" id="GO:0004190">
    <property type="term" value="F:aspartic-type endopeptidase activity"/>
    <property type="evidence" value="ECO:0007669"/>
    <property type="project" value="UniProtKB-KW"/>
</dbReference>
<feature type="domain" description="Peptidase A2" evidence="4">
    <location>
        <begin position="114"/>
        <end position="190"/>
    </location>
</feature>
<protein>
    <recommendedName>
        <fullName evidence="4">Peptidase A2 domain-containing protein</fullName>
    </recommendedName>
</protein>
<dbReference type="InterPro" id="IPR033704">
    <property type="entry name" value="dUTPase_trimeric"/>
</dbReference>
<keyword evidence="2" id="KW-0064">Aspartyl protease</keyword>
<dbReference type="InterPro" id="IPR010661">
    <property type="entry name" value="RVT_thumb"/>
</dbReference>
<dbReference type="PANTHER" id="PTHR19422:SF123">
    <property type="entry name" value="RT1 CLASS I, LOCUS CE15"/>
    <property type="match status" value="1"/>
</dbReference>
<dbReference type="Gene3D" id="2.70.40.10">
    <property type="match status" value="1"/>
</dbReference>
<dbReference type="InterPro" id="IPR043128">
    <property type="entry name" value="Rev_trsase/Diguanyl_cyclase"/>
</dbReference>
<organism evidence="5 6">
    <name type="scientific">Chloebia gouldiae</name>
    <name type="common">Gouldian finch</name>
    <name type="synonym">Erythrura gouldiae</name>
    <dbReference type="NCBI Taxonomy" id="44316"/>
    <lineage>
        <taxon>Eukaryota</taxon>
        <taxon>Metazoa</taxon>
        <taxon>Chordata</taxon>
        <taxon>Craniata</taxon>
        <taxon>Vertebrata</taxon>
        <taxon>Euteleostomi</taxon>
        <taxon>Archelosauria</taxon>
        <taxon>Archosauria</taxon>
        <taxon>Dinosauria</taxon>
        <taxon>Saurischia</taxon>
        <taxon>Theropoda</taxon>
        <taxon>Coelurosauria</taxon>
        <taxon>Aves</taxon>
        <taxon>Neognathae</taxon>
        <taxon>Neoaves</taxon>
        <taxon>Telluraves</taxon>
        <taxon>Australaves</taxon>
        <taxon>Passeriformes</taxon>
        <taxon>Passeroidea</taxon>
        <taxon>Passeridae</taxon>
        <taxon>Chloebia</taxon>
    </lineage>
</organism>
<evidence type="ECO:0000313" key="6">
    <source>
        <dbReference type="Proteomes" id="UP000276834"/>
    </source>
</evidence>
<dbReference type="OrthoDB" id="9900537at2759"/>
<dbReference type="Gene3D" id="2.40.70.10">
    <property type="entry name" value="Acid Proteases"/>
    <property type="match status" value="1"/>
</dbReference>
<dbReference type="InterPro" id="IPR051592">
    <property type="entry name" value="HERV-K_Pro_peptidase_A2"/>
</dbReference>
<dbReference type="InterPro" id="IPR043502">
    <property type="entry name" value="DNA/RNA_pol_sf"/>
</dbReference>
<name>A0A3L8S9H9_CHLGU</name>
<dbReference type="Pfam" id="PF06817">
    <property type="entry name" value="RVT_thumb"/>
    <property type="match status" value="1"/>
</dbReference>
<dbReference type="EMBL" id="QUSF01000041">
    <property type="protein sequence ID" value="RLV98437.1"/>
    <property type="molecule type" value="Genomic_DNA"/>
</dbReference>
<dbReference type="GO" id="GO:0006508">
    <property type="term" value="P:proteolysis"/>
    <property type="evidence" value="ECO:0007669"/>
    <property type="project" value="UniProtKB-KW"/>
</dbReference>
<keyword evidence="6" id="KW-1185">Reference proteome</keyword>
<dbReference type="InterPro" id="IPR034170">
    <property type="entry name" value="Retropepsin-like_cat_dom"/>
</dbReference>
<keyword evidence="1" id="KW-0645">Protease</keyword>
<dbReference type="SUPFAM" id="SSF51283">
    <property type="entry name" value="dUTPase-like"/>
    <property type="match status" value="1"/>
</dbReference>
<evidence type="ECO:0000259" key="4">
    <source>
        <dbReference type="PROSITE" id="PS50175"/>
    </source>
</evidence>
<accession>A0A3L8S9H9</accession>
<dbReference type="PROSITE" id="PS50175">
    <property type="entry name" value="ASP_PROT_RETROV"/>
    <property type="match status" value="1"/>
</dbReference>
<dbReference type="AlphaFoldDB" id="A0A3L8S9H9"/>
<evidence type="ECO:0000313" key="5">
    <source>
        <dbReference type="EMBL" id="RLV98437.1"/>
    </source>
</evidence>
<dbReference type="InterPro" id="IPR018061">
    <property type="entry name" value="Retropepsins"/>
</dbReference>
<sequence length="323" mass="35316">MVQGHPVGALLLGRSSASMLGLFVLPGVIDADFKGEIMIMVHTPFPPLCIMKGQKIAQLVPLEQMTKTLVKGNLPERGEKGFGSMGGLTLLTVNLHDHPKRAIEIEYQGQRKTLMSLLDMGADSSIISPEHWPNDWPLMPTATTTTGIRGLQLASQSPPLKATIDGKRISATFSVVTLRPTVQCLIGRNILAQLGIPNPFSGPQISDIKATLAQASPTIAPEKIQLSSPWKYLGWVISEQHIKPKKVQLHMDIQTLNDAQKLLGDLQWLRSIVGIPNELLATLRPLLQGTNTTHRVRVSSEQQDALKKILDCVTQDLCYTSLP</sequence>
<dbReference type="CDD" id="cd05482">
    <property type="entry name" value="HIV_retropepsin_like"/>
    <property type="match status" value="1"/>
</dbReference>
<dbReference type="Pfam" id="PF00077">
    <property type="entry name" value="RVP"/>
    <property type="match status" value="1"/>
</dbReference>
<proteinExistence type="predicted"/>
<dbReference type="SUPFAM" id="SSF50630">
    <property type="entry name" value="Acid proteases"/>
    <property type="match status" value="1"/>
</dbReference>
<reference evidence="5 6" key="1">
    <citation type="journal article" date="2018" name="Proc. R. Soc. B">
        <title>A non-coding region near Follistatin controls head colour polymorphism in the Gouldian finch.</title>
        <authorList>
            <person name="Toomey M.B."/>
            <person name="Marques C.I."/>
            <person name="Andrade P."/>
            <person name="Araujo P.M."/>
            <person name="Sabatino S."/>
            <person name="Gazda M.A."/>
            <person name="Afonso S."/>
            <person name="Lopes R.J."/>
            <person name="Corbo J.C."/>
            <person name="Carneiro M."/>
        </authorList>
    </citation>
    <scope>NUCLEOTIDE SEQUENCE [LARGE SCALE GENOMIC DNA]</scope>
    <source>
        <strain evidence="5">Red01</strain>
        <tissue evidence="5">Muscle</tissue>
    </source>
</reference>
<keyword evidence="3" id="KW-0378">Hydrolase</keyword>
<dbReference type="InterPro" id="IPR029054">
    <property type="entry name" value="dUTPase-like"/>
</dbReference>
<evidence type="ECO:0000256" key="1">
    <source>
        <dbReference type="ARBA" id="ARBA00022670"/>
    </source>
</evidence>
<dbReference type="Gene3D" id="3.30.70.270">
    <property type="match status" value="1"/>
</dbReference>
<dbReference type="SUPFAM" id="SSF56672">
    <property type="entry name" value="DNA/RNA polymerases"/>
    <property type="match status" value="1"/>
</dbReference>
<dbReference type="InterPro" id="IPR021109">
    <property type="entry name" value="Peptidase_aspartic_dom_sf"/>
</dbReference>